<dbReference type="PANTHER" id="PTHR43433:SF5">
    <property type="entry name" value="AB HYDROLASE-1 DOMAIN-CONTAINING PROTEIN"/>
    <property type="match status" value="1"/>
</dbReference>
<dbReference type="PRINTS" id="PR00111">
    <property type="entry name" value="ABHYDROLASE"/>
</dbReference>
<sequence>MPFVSLRDAEIHYEVEGSGPGLVLVHGTGGNAESVYGASLPHFNGDRTVIRPNFSGSGQTTDGGGTLTVEQVADQIAAVTRKESDGPADLVGFSLGAVAVAAVAARYPELVRRLVLVAGWAHSTGPRDHLYFHTWRGLFDADRELFKRFTTLTGFSAHAVDGFGHEGLAASFAAEWPPASMARQIDLCAAVDIRDLLPKIQAPTLVLALGEDTMVPPDGSRQLQAGIPGSRLVQLDGVGHLDWLGRPDQVVGVVKEFLAD</sequence>
<dbReference type="RefSeq" id="WP_093169954.1">
    <property type="nucleotide sequence ID" value="NZ_FNCN01000007.1"/>
</dbReference>
<evidence type="ECO:0000259" key="1">
    <source>
        <dbReference type="Pfam" id="PF00561"/>
    </source>
</evidence>
<dbReference type="OrthoDB" id="3866834at2"/>
<dbReference type="Proteomes" id="UP000198923">
    <property type="component" value="Unassembled WGS sequence"/>
</dbReference>
<name>A0A1G7WH52_9ACTN</name>
<proteinExistence type="predicted"/>
<gene>
    <name evidence="2" type="ORF">SAMN05421505_10725</name>
</gene>
<dbReference type="Pfam" id="PF00561">
    <property type="entry name" value="Abhydrolase_1"/>
    <property type="match status" value="1"/>
</dbReference>
<dbReference type="Gene3D" id="3.40.50.1820">
    <property type="entry name" value="alpha/beta hydrolase"/>
    <property type="match status" value="1"/>
</dbReference>
<keyword evidence="3" id="KW-1185">Reference proteome</keyword>
<evidence type="ECO:0000313" key="2">
    <source>
        <dbReference type="EMBL" id="SDG71228.1"/>
    </source>
</evidence>
<protein>
    <submittedName>
        <fullName evidence="2">Pimeloyl-ACP methyl ester carboxylesterase</fullName>
    </submittedName>
</protein>
<accession>A0A1G7WH52</accession>
<dbReference type="SUPFAM" id="SSF53474">
    <property type="entry name" value="alpha/beta-Hydrolases"/>
    <property type="match status" value="1"/>
</dbReference>
<dbReference type="InterPro" id="IPR050471">
    <property type="entry name" value="AB_hydrolase"/>
</dbReference>
<evidence type="ECO:0000313" key="3">
    <source>
        <dbReference type="Proteomes" id="UP000198923"/>
    </source>
</evidence>
<organism evidence="2 3">
    <name type="scientific">Sinosporangium album</name>
    <dbReference type="NCBI Taxonomy" id="504805"/>
    <lineage>
        <taxon>Bacteria</taxon>
        <taxon>Bacillati</taxon>
        <taxon>Actinomycetota</taxon>
        <taxon>Actinomycetes</taxon>
        <taxon>Streptosporangiales</taxon>
        <taxon>Streptosporangiaceae</taxon>
        <taxon>Sinosporangium</taxon>
    </lineage>
</organism>
<dbReference type="PANTHER" id="PTHR43433">
    <property type="entry name" value="HYDROLASE, ALPHA/BETA FOLD FAMILY PROTEIN"/>
    <property type="match status" value="1"/>
</dbReference>
<dbReference type="STRING" id="504805.SAMN05421505_10725"/>
<feature type="domain" description="AB hydrolase-1" evidence="1">
    <location>
        <begin position="22"/>
        <end position="242"/>
    </location>
</feature>
<dbReference type="InterPro" id="IPR000073">
    <property type="entry name" value="AB_hydrolase_1"/>
</dbReference>
<reference evidence="2 3" key="1">
    <citation type="submission" date="2016-10" db="EMBL/GenBank/DDBJ databases">
        <authorList>
            <person name="de Groot N.N."/>
        </authorList>
    </citation>
    <scope>NUCLEOTIDE SEQUENCE [LARGE SCALE GENOMIC DNA]</scope>
    <source>
        <strain evidence="2 3">CPCC 201354</strain>
    </source>
</reference>
<dbReference type="GO" id="GO:0003824">
    <property type="term" value="F:catalytic activity"/>
    <property type="evidence" value="ECO:0007669"/>
    <property type="project" value="UniProtKB-ARBA"/>
</dbReference>
<dbReference type="AlphaFoldDB" id="A0A1G7WH52"/>
<dbReference type="EMBL" id="FNCN01000007">
    <property type="protein sequence ID" value="SDG71228.1"/>
    <property type="molecule type" value="Genomic_DNA"/>
</dbReference>
<dbReference type="InterPro" id="IPR029058">
    <property type="entry name" value="AB_hydrolase_fold"/>
</dbReference>